<dbReference type="InterPro" id="IPR021795">
    <property type="entry name" value="DUF3363"/>
</dbReference>
<dbReference type="EMBL" id="CP058690">
    <property type="protein sequence ID" value="QLH16123.1"/>
    <property type="molecule type" value="Genomic_DNA"/>
</dbReference>
<dbReference type="RefSeq" id="WP_179921970.1">
    <property type="nucleotide sequence ID" value="NZ_CP058690.1"/>
</dbReference>
<protein>
    <submittedName>
        <fullName evidence="2">DUF3363 domain-containing protein</fullName>
    </submittedName>
</protein>
<evidence type="ECO:0000313" key="2">
    <source>
        <dbReference type="EMBL" id="QLH16123.1"/>
    </source>
</evidence>
<feature type="compositionally biased region" description="Basic residues" evidence="1">
    <location>
        <begin position="11"/>
        <end position="22"/>
    </location>
</feature>
<feature type="compositionally biased region" description="Low complexity" evidence="1">
    <location>
        <begin position="44"/>
        <end position="53"/>
    </location>
</feature>
<dbReference type="Proteomes" id="UP000509322">
    <property type="component" value="Chromosome 2"/>
</dbReference>
<accession>A0A7H9BY52</accession>
<evidence type="ECO:0000256" key="1">
    <source>
        <dbReference type="SAM" id="MobiDB-lite"/>
    </source>
</evidence>
<name>A0A7H9BY52_PARPN</name>
<reference evidence="2 3" key="1">
    <citation type="submission" date="2020-07" db="EMBL/GenBank/DDBJ databases">
        <title>The complete genome of Paracoccus pantotrophus ACCC 10489.</title>
        <authorList>
            <person name="Si Y."/>
        </authorList>
    </citation>
    <scope>NUCLEOTIDE SEQUENCE [LARGE SCALE GENOMIC DNA]</scope>
    <source>
        <strain evidence="2 3">ACCC10489</strain>
    </source>
</reference>
<sequence>MSDRDPDFRIRPGKPRQSRAPRAKSFVSQVLRAAQKAGHTAAPGAKLAGKRASGSGGRSTGIGRSTFGRGSGKFARSRLFTPTRRVVAKARIVRHKGNSFRSAPMASHLAYLRREGVSRDGEKGIMFGADTDHADDLAFARRCENDRHHFRFIISPEDAREMEDLKGFTRDLVRQMEADLGTRLDWVAVDHWNTDNPHVHLLVRGVDQTGADLVIARDYISHGLRSRAEDLVGIELGPKQEHEIRSVLAREVTSERWTRIDREIRFHADDSGLVDLRPEVKGPSDPELRRLMVGRLQHLRKMELATELAPGEWVMAEGAEQVLRDLGQRGDIIKTMHRAFASRGEDRGFADFVIGGENAARPLIGRLVDKGLHDELTGEAYAVIDGTDGRAHHIRLGGIEAFQDAPPPGGIVELRRFGGPDDARPTLVLANRSDLNLQAQITASGATWLDHRLVEREPMPLAAAGFGKEVRKAMDARAEHLAEEGLARREGQRIVLQRNLLNTLRRRELDAVGAELATETGLPQVKAQAGEYVSGTLRRQLTLTSGRFAMIEGIGPDGGRGFQLVPWSREIDHKLGQHITGVATPGGGIDWSLGRKRDLGL</sequence>
<feature type="region of interest" description="Disordered" evidence="1">
    <location>
        <begin position="1"/>
        <end position="74"/>
    </location>
</feature>
<gene>
    <name evidence="2" type="ORF">HYQ43_18665</name>
</gene>
<dbReference type="Pfam" id="PF11843">
    <property type="entry name" value="DUF3363"/>
    <property type="match status" value="2"/>
</dbReference>
<organism evidence="2 3">
    <name type="scientific">Paracoccus pantotrophus</name>
    <name type="common">Thiosphaera pantotropha</name>
    <dbReference type="NCBI Taxonomy" id="82367"/>
    <lineage>
        <taxon>Bacteria</taxon>
        <taxon>Pseudomonadati</taxon>
        <taxon>Pseudomonadota</taxon>
        <taxon>Alphaproteobacteria</taxon>
        <taxon>Rhodobacterales</taxon>
        <taxon>Paracoccaceae</taxon>
        <taxon>Paracoccus</taxon>
    </lineage>
</organism>
<feature type="compositionally biased region" description="Basic and acidic residues" evidence="1">
    <location>
        <begin position="1"/>
        <end position="10"/>
    </location>
</feature>
<dbReference type="AlphaFoldDB" id="A0A7H9BY52"/>
<evidence type="ECO:0000313" key="3">
    <source>
        <dbReference type="Proteomes" id="UP000509322"/>
    </source>
</evidence>
<proteinExistence type="predicted"/>